<dbReference type="InterPro" id="IPR051313">
    <property type="entry name" value="Bact_iron-sidero_bind"/>
</dbReference>
<accession>A0A1E7DUF4</accession>
<evidence type="ECO:0000256" key="2">
    <source>
        <dbReference type="ARBA" id="ARBA00008814"/>
    </source>
</evidence>
<evidence type="ECO:0000256" key="6">
    <source>
        <dbReference type="SAM" id="SignalP"/>
    </source>
</evidence>
<dbReference type="Proteomes" id="UP000095658">
    <property type="component" value="Unassembled WGS sequence"/>
</dbReference>
<feature type="signal peptide" evidence="6">
    <location>
        <begin position="1"/>
        <end position="19"/>
    </location>
</feature>
<gene>
    <name evidence="8" type="ORF">BA724_01235</name>
</gene>
<feature type="coiled-coil region" evidence="5">
    <location>
        <begin position="168"/>
        <end position="195"/>
    </location>
</feature>
<organism evidence="8 9">
    <name type="scientific">Domibacillus iocasae</name>
    <dbReference type="NCBI Taxonomy" id="1714016"/>
    <lineage>
        <taxon>Bacteria</taxon>
        <taxon>Bacillati</taxon>
        <taxon>Bacillota</taxon>
        <taxon>Bacilli</taxon>
        <taxon>Bacillales</taxon>
        <taxon>Bacillaceae</taxon>
        <taxon>Domibacillus</taxon>
    </lineage>
</organism>
<dbReference type="PROSITE" id="PS50983">
    <property type="entry name" value="FE_B12_PBP"/>
    <property type="match status" value="1"/>
</dbReference>
<feature type="chain" id="PRO_5039321176" evidence="6">
    <location>
        <begin position="20"/>
        <end position="320"/>
    </location>
</feature>
<dbReference type="STRING" id="1714016.BA724_01235"/>
<dbReference type="Gene3D" id="3.40.50.1980">
    <property type="entry name" value="Nitrogenase molybdenum iron protein domain"/>
    <property type="match status" value="2"/>
</dbReference>
<feature type="domain" description="Fe/B12 periplasmic-binding" evidence="7">
    <location>
        <begin position="60"/>
        <end position="320"/>
    </location>
</feature>
<evidence type="ECO:0000256" key="5">
    <source>
        <dbReference type="SAM" id="Coils"/>
    </source>
</evidence>
<evidence type="ECO:0000256" key="1">
    <source>
        <dbReference type="ARBA" id="ARBA00004193"/>
    </source>
</evidence>
<sequence>MKKYLLFIVMALFAMIAAACGSSTSSEESTAEPAESNEAPTEVTVTHELGETTVPVNPEKVVVFDFGSLDTMAELGIEPVGLPKENIPDYLSQFEDEKYENTGSLKEPDFEKINELAPDLIIISGRQMDLYDQFAEIAPTVYLAVDESNYMESFKKNAKTIGQIFDKEAEVEEKLAAIDEKVAALNEKASTMEGNGLIILANEGKISAYGPASRFGIIHDVFGVKAVDENLEVSTHGQSISFEYLVEKDPNYLFVVDRGAVVTEGESSVKQVVENDLIKGTKAVQNDNVVYLDPNVWYLSGGGLQSVLAQADEIEKGIAE</sequence>
<keyword evidence="5" id="KW-0175">Coiled coil</keyword>
<dbReference type="OrthoDB" id="63946at2"/>
<evidence type="ECO:0000259" key="7">
    <source>
        <dbReference type="PROSITE" id="PS50983"/>
    </source>
</evidence>
<dbReference type="AlphaFoldDB" id="A0A1E7DUF4"/>
<dbReference type="PANTHER" id="PTHR30532">
    <property type="entry name" value="IRON III DICITRATE-BINDING PERIPLASMIC PROTEIN"/>
    <property type="match status" value="1"/>
</dbReference>
<keyword evidence="4 6" id="KW-0732">Signal</keyword>
<dbReference type="CDD" id="cd01140">
    <property type="entry name" value="FatB"/>
    <property type="match status" value="1"/>
</dbReference>
<dbReference type="PANTHER" id="PTHR30532:SF28">
    <property type="entry name" value="PETROBACTIN-BINDING PROTEIN YCLQ"/>
    <property type="match status" value="1"/>
</dbReference>
<reference evidence="8 9" key="1">
    <citation type="submission" date="2016-06" db="EMBL/GenBank/DDBJ databases">
        <title>Domibacillus iocasae genome sequencing.</title>
        <authorList>
            <person name="Verma A."/>
            <person name="Pal Y."/>
            <person name="Ojha A.K."/>
            <person name="Krishnamurthi S."/>
        </authorList>
    </citation>
    <scope>NUCLEOTIDE SEQUENCE [LARGE SCALE GENOMIC DNA]</scope>
    <source>
        <strain evidence="8 9">DSM 29979</strain>
    </source>
</reference>
<evidence type="ECO:0000313" key="9">
    <source>
        <dbReference type="Proteomes" id="UP000095658"/>
    </source>
</evidence>
<keyword evidence="9" id="KW-1185">Reference proteome</keyword>
<evidence type="ECO:0000256" key="4">
    <source>
        <dbReference type="ARBA" id="ARBA00022729"/>
    </source>
</evidence>
<keyword evidence="3" id="KW-0813">Transport</keyword>
<dbReference type="PROSITE" id="PS51257">
    <property type="entry name" value="PROKAR_LIPOPROTEIN"/>
    <property type="match status" value="1"/>
</dbReference>
<dbReference type="GO" id="GO:1901678">
    <property type="term" value="P:iron coordination entity transport"/>
    <property type="evidence" value="ECO:0007669"/>
    <property type="project" value="UniProtKB-ARBA"/>
</dbReference>
<name>A0A1E7DUF4_9BACI</name>
<dbReference type="InterPro" id="IPR002491">
    <property type="entry name" value="ABC_transptr_periplasmic_BD"/>
</dbReference>
<comment type="subcellular location">
    <subcellularLocation>
        <location evidence="1">Cell membrane</location>
        <topology evidence="1">Lipid-anchor</topology>
    </subcellularLocation>
</comment>
<dbReference type="Pfam" id="PF01497">
    <property type="entry name" value="Peripla_BP_2"/>
    <property type="match status" value="1"/>
</dbReference>
<comment type="caution">
    <text evidence="8">The sequence shown here is derived from an EMBL/GenBank/DDBJ whole genome shotgun (WGS) entry which is preliminary data.</text>
</comment>
<proteinExistence type="inferred from homology"/>
<dbReference type="EMBL" id="MAMP01000001">
    <property type="protein sequence ID" value="OES46713.1"/>
    <property type="molecule type" value="Genomic_DNA"/>
</dbReference>
<protein>
    <submittedName>
        <fullName evidence="8">ABC transporter</fullName>
    </submittedName>
</protein>
<dbReference type="GO" id="GO:0030288">
    <property type="term" value="C:outer membrane-bounded periplasmic space"/>
    <property type="evidence" value="ECO:0007669"/>
    <property type="project" value="TreeGrafter"/>
</dbReference>
<dbReference type="InterPro" id="IPR033870">
    <property type="entry name" value="FatB"/>
</dbReference>
<dbReference type="GO" id="GO:0005886">
    <property type="term" value="C:plasma membrane"/>
    <property type="evidence" value="ECO:0007669"/>
    <property type="project" value="UniProtKB-SubCell"/>
</dbReference>
<comment type="similarity">
    <text evidence="2">Belongs to the bacterial solute-binding protein 8 family.</text>
</comment>
<evidence type="ECO:0000313" key="8">
    <source>
        <dbReference type="EMBL" id="OES46713.1"/>
    </source>
</evidence>
<dbReference type="RefSeq" id="WP_069936876.1">
    <property type="nucleotide sequence ID" value="NZ_MAMP01000001.1"/>
</dbReference>
<dbReference type="SUPFAM" id="SSF53807">
    <property type="entry name" value="Helical backbone' metal receptor"/>
    <property type="match status" value="1"/>
</dbReference>
<evidence type="ECO:0000256" key="3">
    <source>
        <dbReference type="ARBA" id="ARBA00022448"/>
    </source>
</evidence>